<evidence type="ECO:0000256" key="1">
    <source>
        <dbReference type="ARBA" id="ARBA00004479"/>
    </source>
</evidence>
<dbReference type="Proteomes" id="UP000324632">
    <property type="component" value="Chromosome 22"/>
</dbReference>
<feature type="chain" id="PRO_5022954778" description="protein-tyrosine-phosphatase" evidence="12">
    <location>
        <begin position="18"/>
        <end position="886"/>
    </location>
</feature>
<feature type="transmembrane region" description="Helical" evidence="11">
    <location>
        <begin position="542"/>
        <end position="564"/>
    </location>
</feature>
<dbReference type="PROSITE" id="PS00383">
    <property type="entry name" value="TYR_PHOSPHATASE_1"/>
    <property type="match status" value="1"/>
</dbReference>
<evidence type="ECO:0000256" key="5">
    <source>
        <dbReference type="ARBA" id="ARBA00022801"/>
    </source>
</evidence>
<reference evidence="16 17" key="1">
    <citation type="journal article" date="2019" name="Mol. Ecol. Resour.">
        <title>Chromosome-level genome assembly of Triplophysa tibetana, a fish adapted to the harsh high-altitude environment of the Tibetan Plateau.</title>
        <authorList>
            <person name="Yang X."/>
            <person name="Liu H."/>
            <person name="Ma Z."/>
            <person name="Zou Y."/>
            <person name="Zou M."/>
            <person name="Mao Y."/>
            <person name="Li X."/>
            <person name="Wang H."/>
            <person name="Chen T."/>
            <person name="Wang W."/>
            <person name="Yang R."/>
        </authorList>
    </citation>
    <scope>NUCLEOTIDE SEQUENCE [LARGE SCALE GENOMIC DNA]</scope>
    <source>
        <strain evidence="16">TTIB1903HZAU</strain>
        <tissue evidence="16">Muscle</tissue>
    </source>
</reference>
<feature type="signal peptide" evidence="12">
    <location>
        <begin position="1"/>
        <end position="17"/>
    </location>
</feature>
<evidence type="ECO:0000256" key="10">
    <source>
        <dbReference type="ARBA" id="ARBA00051722"/>
    </source>
</evidence>
<dbReference type="Pfam" id="PF00102">
    <property type="entry name" value="Y_phosphatase"/>
    <property type="match status" value="1"/>
</dbReference>
<feature type="domain" description="Fibronectin type-III" evidence="15">
    <location>
        <begin position="192"/>
        <end position="290"/>
    </location>
</feature>
<dbReference type="GO" id="GO:0043235">
    <property type="term" value="C:receptor complex"/>
    <property type="evidence" value="ECO:0007669"/>
    <property type="project" value="TreeGrafter"/>
</dbReference>
<comment type="subcellular location">
    <subcellularLocation>
        <location evidence="1">Membrane</location>
        <topology evidence="1">Single-pass type I membrane protein</topology>
    </subcellularLocation>
</comment>
<dbReference type="PRINTS" id="PR00700">
    <property type="entry name" value="PRTYPHPHTASE"/>
</dbReference>
<dbReference type="SMART" id="SM00194">
    <property type="entry name" value="PTPc"/>
    <property type="match status" value="1"/>
</dbReference>
<evidence type="ECO:0000256" key="6">
    <source>
        <dbReference type="ARBA" id="ARBA00022912"/>
    </source>
</evidence>
<dbReference type="SMART" id="SM00060">
    <property type="entry name" value="FN3"/>
    <property type="match status" value="5"/>
</dbReference>
<evidence type="ECO:0000259" key="15">
    <source>
        <dbReference type="PROSITE" id="PS50853"/>
    </source>
</evidence>
<dbReference type="EMBL" id="SOYY01000022">
    <property type="protein sequence ID" value="KAA0704992.1"/>
    <property type="molecule type" value="Genomic_DNA"/>
</dbReference>
<dbReference type="GO" id="GO:0004725">
    <property type="term" value="F:protein tyrosine phosphatase activity"/>
    <property type="evidence" value="ECO:0007669"/>
    <property type="project" value="UniProtKB-EC"/>
</dbReference>
<dbReference type="Pfam" id="PF00041">
    <property type="entry name" value="fn3"/>
    <property type="match status" value="2"/>
</dbReference>
<dbReference type="InterPro" id="IPR050713">
    <property type="entry name" value="RTP_Phos/Ushers"/>
</dbReference>
<comment type="catalytic activity">
    <reaction evidence="10">
        <text>O-phospho-L-tyrosyl-[protein] + H2O = L-tyrosyl-[protein] + phosphate</text>
        <dbReference type="Rhea" id="RHEA:10684"/>
        <dbReference type="Rhea" id="RHEA-COMP:10136"/>
        <dbReference type="Rhea" id="RHEA-COMP:20101"/>
        <dbReference type="ChEBI" id="CHEBI:15377"/>
        <dbReference type="ChEBI" id="CHEBI:43474"/>
        <dbReference type="ChEBI" id="CHEBI:46858"/>
        <dbReference type="ChEBI" id="CHEBI:61978"/>
        <dbReference type="EC" id="3.1.3.48"/>
    </reaction>
</comment>
<dbReference type="Gene3D" id="2.60.40.10">
    <property type="entry name" value="Immunoglobulins"/>
    <property type="match status" value="4"/>
</dbReference>
<evidence type="ECO:0000256" key="4">
    <source>
        <dbReference type="ARBA" id="ARBA00022729"/>
    </source>
</evidence>
<dbReference type="InterPro" id="IPR016130">
    <property type="entry name" value="Tyr_Pase_AS"/>
</dbReference>
<dbReference type="PANTHER" id="PTHR46957">
    <property type="entry name" value="CYTOKINE RECEPTOR"/>
    <property type="match status" value="1"/>
</dbReference>
<keyword evidence="16" id="KW-0675">Receptor</keyword>
<dbReference type="InterPro" id="IPR029021">
    <property type="entry name" value="Prot-tyrosine_phosphatase-like"/>
</dbReference>
<dbReference type="InterPro" id="IPR003595">
    <property type="entry name" value="Tyr_Pase_cat"/>
</dbReference>
<dbReference type="InterPro" id="IPR036116">
    <property type="entry name" value="FN3_sf"/>
</dbReference>
<evidence type="ECO:0000313" key="16">
    <source>
        <dbReference type="EMBL" id="KAA0704992.1"/>
    </source>
</evidence>
<dbReference type="SUPFAM" id="SSF49265">
    <property type="entry name" value="Fibronectin type III"/>
    <property type="match status" value="2"/>
</dbReference>
<evidence type="ECO:0000256" key="12">
    <source>
        <dbReference type="SAM" id="SignalP"/>
    </source>
</evidence>
<evidence type="ECO:0000313" key="17">
    <source>
        <dbReference type="Proteomes" id="UP000324632"/>
    </source>
</evidence>
<dbReference type="InterPro" id="IPR000387">
    <property type="entry name" value="Tyr_Pase_dom"/>
</dbReference>
<evidence type="ECO:0000256" key="2">
    <source>
        <dbReference type="ARBA" id="ARBA00013064"/>
    </source>
</evidence>
<evidence type="ECO:0000256" key="7">
    <source>
        <dbReference type="ARBA" id="ARBA00022989"/>
    </source>
</evidence>
<accession>A0A5A9N4Q7</accession>
<feature type="domain" description="Tyrosine-protein phosphatase" evidence="13">
    <location>
        <begin position="593"/>
        <end position="852"/>
    </location>
</feature>
<feature type="domain" description="Tyrosine specific protein phosphatases" evidence="14">
    <location>
        <begin position="770"/>
        <end position="843"/>
    </location>
</feature>
<sequence length="886" mass="100397">MGHVLLLVLLCVVSASGQSLEDVDQVTVINRTEFELTLQWKNINNTYSYELEYNGTKNVIKEPATDEVNHTVSSLSPGTEYSFTLYTVFENLTSSGYNFSNVTVPSNVEDILVVDRKEFELTLQWKKINNNNNYSYWLKYNETQTKIPISDAVPEVNYTVPYLSAGTKYSFTLFTEFKDVWSSGSNFSNVTVPSDVVGVYVVNRNDTAMNLQWNIVTNTENNTYNYTLNYRKDSTESFLYSTIYTDDTSLVISEISGLIPATNYSFILFTIFDDVRSQGYNFNNFTTLSDVTKVRVTHRTQTNLNIEWDKLNKNNIYNYTLKQSSGNEIPFTGSTEGDVISHEISDLKPGTVYEFTLYTVVNSNISSGTHFKNVTTLDCASIDWHVTNSSIKAMQVNGSTRVTAKNITHDELSEPVVQNSVNFQSLYPGARYAVSLWYDFTESDKLLQCSQNLTLAPNSVSHLHCNYFSGGYGLDVVWDAPYGVVNVVQLDVDGNIFNQSENRQQVKGLQVAKWYRVTATSFSGNKKSPAVSANCQTDPTGVIAGVLVFFLLVILICAGIFLWHRKRKHVGPIRIDTFPEHFRNMSRDENRGFSEEYEDLGLVGLELPRETAKLPENKSKNRFSNVLAYDCSRVHLSIDDDGDSDYINANYMPGYGKASKQYIAAQGPLPSTINDFWRMVWERRSQAIIMVTNCTERGTIKCEQYWPLDYTPCLYGNLLVTVTSEDKAQSWTLREFTVNNKDTSEIRTVKHFHFTAWPDHGVPLGTEELIQFRGLVRQHIESSPSAGPTVVHCSAGVGRTGTLIALDVLLRQLEREKAVGIAEFVQKMRLHRPLMVQTESQYVFLHQCIIDTQQNKKIPMPQENLYENSEMIFANAMALKEYDQSS</sequence>
<feature type="domain" description="Fibronectin type-III" evidence="15">
    <location>
        <begin position="291"/>
        <end position="379"/>
    </location>
</feature>
<dbReference type="EC" id="3.1.3.48" evidence="2"/>
<keyword evidence="8 11" id="KW-0472">Membrane</keyword>
<evidence type="ECO:0000256" key="3">
    <source>
        <dbReference type="ARBA" id="ARBA00022692"/>
    </source>
</evidence>
<evidence type="ECO:0000259" key="14">
    <source>
        <dbReference type="PROSITE" id="PS50056"/>
    </source>
</evidence>
<dbReference type="FunFam" id="3.90.190.10:FF:000009">
    <property type="entry name" value="Receptor-type tyrosine-protein phosphatase beta"/>
    <property type="match status" value="1"/>
</dbReference>
<evidence type="ECO:0000256" key="11">
    <source>
        <dbReference type="SAM" id="Phobius"/>
    </source>
</evidence>
<keyword evidence="3 11" id="KW-0812">Transmembrane</keyword>
<dbReference type="PROSITE" id="PS50853">
    <property type="entry name" value="FN3"/>
    <property type="match status" value="3"/>
</dbReference>
<dbReference type="InterPro" id="IPR013783">
    <property type="entry name" value="Ig-like_fold"/>
</dbReference>
<keyword evidence="9" id="KW-0325">Glycoprotein</keyword>
<keyword evidence="6" id="KW-0904">Protein phosphatase</keyword>
<evidence type="ECO:0000259" key="13">
    <source>
        <dbReference type="PROSITE" id="PS50055"/>
    </source>
</evidence>
<protein>
    <recommendedName>
        <fullName evidence="2">protein-tyrosine-phosphatase</fullName>
        <ecNumber evidence="2">3.1.3.48</ecNumber>
    </recommendedName>
</protein>
<keyword evidence="7 11" id="KW-1133">Transmembrane helix</keyword>
<dbReference type="SUPFAM" id="SSF52799">
    <property type="entry name" value="(Phosphotyrosine protein) phosphatases II"/>
    <property type="match status" value="1"/>
</dbReference>
<name>A0A5A9N4Q7_9TELE</name>
<evidence type="ECO:0000256" key="9">
    <source>
        <dbReference type="ARBA" id="ARBA00023180"/>
    </source>
</evidence>
<keyword evidence="17" id="KW-1185">Reference proteome</keyword>
<dbReference type="PANTHER" id="PTHR46957:SF10">
    <property type="entry name" value="PROTEIN TYROSINE PHOSPHATASE, RECEPTOR TYPE, H"/>
    <property type="match status" value="1"/>
</dbReference>
<dbReference type="InterPro" id="IPR000242">
    <property type="entry name" value="PTP_cat"/>
</dbReference>
<dbReference type="CDD" id="cd00063">
    <property type="entry name" value="FN3"/>
    <property type="match status" value="4"/>
</dbReference>
<dbReference type="Gene3D" id="3.90.190.10">
    <property type="entry name" value="Protein tyrosine phosphatase superfamily"/>
    <property type="match status" value="1"/>
</dbReference>
<feature type="domain" description="Fibronectin type-III" evidence="15">
    <location>
        <begin position="22"/>
        <end position="107"/>
    </location>
</feature>
<evidence type="ECO:0000256" key="8">
    <source>
        <dbReference type="ARBA" id="ARBA00023136"/>
    </source>
</evidence>
<keyword evidence="4 12" id="KW-0732">Signal</keyword>
<dbReference type="GO" id="GO:0016020">
    <property type="term" value="C:membrane"/>
    <property type="evidence" value="ECO:0007669"/>
    <property type="project" value="UniProtKB-SubCell"/>
</dbReference>
<dbReference type="AlphaFoldDB" id="A0A5A9N4Q7"/>
<gene>
    <name evidence="16" type="ORF">E1301_Tti000692</name>
</gene>
<organism evidence="16 17">
    <name type="scientific">Triplophysa tibetana</name>
    <dbReference type="NCBI Taxonomy" id="1572043"/>
    <lineage>
        <taxon>Eukaryota</taxon>
        <taxon>Metazoa</taxon>
        <taxon>Chordata</taxon>
        <taxon>Craniata</taxon>
        <taxon>Vertebrata</taxon>
        <taxon>Euteleostomi</taxon>
        <taxon>Actinopterygii</taxon>
        <taxon>Neopterygii</taxon>
        <taxon>Teleostei</taxon>
        <taxon>Ostariophysi</taxon>
        <taxon>Cypriniformes</taxon>
        <taxon>Nemacheilidae</taxon>
        <taxon>Triplophysa</taxon>
    </lineage>
</organism>
<keyword evidence="5" id="KW-0378">Hydrolase</keyword>
<comment type="caution">
    <text evidence="16">The sequence shown here is derived from an EMBL/GenBank/DDBJ whole genome shotgun (WGS) entry which is preliminary data.</text>
</comment>
<proteinExistence type="predicted"/>
<dbReference type="PROSITE" id="PS50055">
    <property type="entry name" value="TYR_PHOSPHATASE_PTP"/>
    <property type="match status" value="1"/>
</dbReference>
<dbReference type="PROSITE" id="PS50056">
    <property type="entry name" value="TYR_PHOSPHATASE_2"/>
    <property type="match status" value="1"/>
</dbReference>
<dbReference type="InterPro" id="IPR003961">
    <property type="entry name" value="FN3_dom"/>
</dbReference>
<dbReference type="SMART" id="SM00404">
    <property type="entry name" value="PTPc_motif"/>
    <property type="match status" value="1"/>
</dbReference>